<dbReference type="EMBL" id="JAJFZV010000004">
    <property type="protein sequence ID" value="MCC3297133.1"/>
    <property type="molecule type" value="Genomic_DNA"/>
</dbReference>
<dbReference type="Proteomes" id="UP001139158">
    <property type="component" value="Unassembled WGS sequence"/>
</dbReference>
<accession>A0A9X1SBE1</accession>
<evidence type="ECO:0000259" key="3">
    <source>
        <dbReference type="Pfam" id="PF02230"/>
    </source>
</evidence>
<comment type="similarity">
    <text evidence="1">Belongs to the AB hydrolase superfamily. AB hydrolase 2 family.</text>
</comment>
<organism evidence="4 5">
    <name type="scientific">Arthrobacter caoxuetaonis</name>
    <dbReference type="NCBI Taxonomy" id="2886935"/>
    <lineage>
        <taxon>Bacteria</taxon>
        <taxon>Bacillati</taxon>
        <taxon>Actinomycetota</taxon>
        <taxon>Actinomycetes</taxon>
        <taxon>Micrococcales</taxon>
        <taxon>Micrococcaceae</taxon>
        <taxon>Arthrobacter</taxon>
    </lineage>
</organism>
<keyword evidence="2 4" id="KW-0378">Hydrolase</keyword>
<evidence type="ECO:0000313" key="5">
    <source>
        <dbReference type="Proteomes" id="UP001139158"/>
    </source>
</evidence>
<dbReference type="Pfam" id="PF02230">
    <property type="entry name" value="Abhydrolase_2"/>
    <property type="match status" value="1"/>
</dbReference>
<feature type="domain" description="Phospholipase/carboxylesterase/thioesterase" evidence="3">
    <location>
        <begin position="20"/>
        <end position="211"/>
    </location>
</feature>
<gene>
    <name evidence="4" type="ORF">LJ757_04855</name>
</gene>
<reference evidence="4" key="1">
    <citation type="submission" date="2021-10" db="EMBL/GenBank/DDBJ databases">
        <title>Novel species in genus Arthrobacter.</title>
        <authorList>
            <person name="Liu Y."/>
        </authorList>
    </citation>
    <scope>NUCLEOTIDE SEQUENCE</scope>
    <source>
        <strain evidence="4">Zg-Y453</strain>
    </source>
</reference>
<protein>
    <submittedName>
        <fullName evidence="4">Dienelactone hydrolase family protein</fullName>
    </submittedName>
</protein>
<dbReference type="SUPFAM" id="SSF53474">
    <property type="entry name" value="alpha/beta-Hydrolases"/>
    <property type="match status" value="1"/>
</dbReference>
<dbReference type="InterPro" id="IPR003140">
    <property type="entry name" value="PLipase/COase/thioEstase"/>
</dbReference>
<dbReference type="InterPro" id="IPR029058">
    <property type="entry name" value="AB_hydrolase_fold"/>
</dbReference>
<name>A0A9X1SBE1_9MICC</name>
<dbReference type="Gene3D" id="3.40.50.1820">
    <property type="entry name" value="alpha/beta hydrolase"/>
    <property type="match status" value="1"/>
</dbReference>
<dbReference type="PANTHER" id="PTHR10655">
    <property type="entry name" value="LYSOPHOSPHOLIPASE-RELATED"/>
    <property type="match status" value="1"/>
</dbReference>
<dbReference type="AlphaFoldDB" id="A0A9X1SBE1"/>
<dbReference type="RefSeq" id="WP_227894879.1">
    <property type="nucleotide sequence ID" value="NZ_CP099466.1"/>
</dbReference>
<sequence>MTENAPWNPVVLFSKPEEERAGTPLLVLFHGYLANEEDLMGLAAYLPQEFTIASVRAPLALGPGFSWFPLMHEPDYSVDRVVNAVQDVSDWLDGIKEAHSSVTLLGFSMGMAVASTLMRHRPEEFAAVVGLSGFVVPAEGNGFFHDEELAELKVPFFWGRDQADPVIDAPRIEYTHAWLNGHTKLTKVLYAGMGHSINMQELGHVKEFLAHTVLGSR</sequence>
<proteinExistence type="inferred from homology"/>
<evidence type="ECO:0000256" key="2">
    <source>
        <dbReference type="ARBA" id="ARBA00022801"/>
    </source>
</evidence>
<dbReference type="InterPro" id="IPR050565">
    <property type="entry name" value="LYPA1-2/EST-like"/>
</dbReference>
<evidence type="ECO:0000313" key="4">
    <source>
        <dbReference type="EMBL" id="MCC3297133.1"/>
    </source>
</evidence>
<comment type="caution">
    <text evidence="4">The sequence shown here is derived from an EMBL/GenBank/DDBJ whole genome shotgun (WGS) entry which is preliminary data.</text>
</comment>
<evidence type="ECO:0000256" key="1">
    <source>
        <dbReference type="ARBA" id="ARBA00006499"/>
    </source>
</evidence>
<dbReference type="PANTHER" id="PTHR10655:SF17">
    <property type="entry name" value="LYSOPHOSPHOLIPASE-LIKE PROTEIN 1"/>
    <property type="match status" value="1"/>
</dbReference>
<keyword evidence="5" id="KW-1185">Reference proteome</keyword>
<dbReference type="GO" id="GO:0016787">
    <property type="term" value="F:hydrolase activity"/>
    <property type="evidence" value="ECO:0007669"/>
    <property type="project" value="UniProtKB-KW"/>
</dbReference>